<evidence type="ECO:0000313" key="2">
    <source>
        <dbReference type="Proteomes" id="UP000298429"/>
    </source>
</evidence>
<accession>A0A5F2BRE3</accession>
<reference evidence="1 2" key="1">
    <citation type="journal article" date="2019" name="PLoS Negl. Trop. Dis.">
        <title>Revisiting the worldwide diversity of Leptospira species in the environment.</title>
        <authorList>
            <person name="Vincent A.T."/>
            <person name="Schiettekatte O."/>
            <person name="Bourhy P."/>
            <person name="Veyrier F.J."/>
            <person name="Picardeau M."/>
        </authorList>
    </citation>
    <scope>NUCLEOTIDE SEQUENCE [LARGE SCALE GENOMIC DNA]</scope>
    <source>
        <strain evidence="1 2">201702444</strain>
    </source>
</reference>
<comment type="caution">
    <text evidence="1">The sequence shown here is derived from an EMBL/GenBank/DDBJ whole genome shotgun (WGS) entry which is preliminary data.</text>
</comment>
<evidence type="ECO:0008006" key="3">
    <source>
        <dbReference type="Google" id="ProtNLM"/>
    </source>
</evidence>
<organism evidence="1 2">
    <name type="scientific">Leptospira barantonii</name>
    <dbReference type="NCBI Taxonomy" id="2023184"/>
    <lineage>
        <taxon>Bacteria</taxon>
        <taxon>Pseudomonadati</taxon>
        <taxon>Spirochaetota</taxon>
        <taxon>Spirochaetia</taxon>
        <taxon>Leptospirales</taxon>
        <taxon>Leptospiraceae</taxon>
        <taxon>Leptospira</taxon>
    </lineage>
</organism>
<dbReference type="EMBL" id="RQGN01000017">
    <property type="protein sequence ID" value="TGM08339.1"/>
    <property type="molecule type" value="Genomic_DNA"/>
</dbReference>
<dbReference type="OrthoDB" id="342888at2"/>
<protein>
    <recommendedName>
        <fullName evidence="3">Lipoprotein</fullName>
    </recommendedName>
</protein>
<dbReference type="Proteomes" id="UP000298429">
    <property type="component" value="Unassembled WGS sequence"/>
</dbReference>
<sequence>MCDHTRVQSDRKVAFIIFLLVSGCHDRTDLPGIGNLQENENPMEDSRASLENGNVALDSKKTFQIFLKGI</sequence>
<name>A0A5F2BRE3_9LEPT</name>
<dbReference type="PROSITE" id="PS51257">
    <property type="entry name" value="PROKAR_LIPOPROTEIN"/>
    <property type="match status" value="1"/>
</dbReference>
<evidence type="ECO:0000313" key="1">
    <source>
        <dbReference type="EMBL" id="TGM08339.1"/>
    </source>
</evidence>
<gene>
    <name evidence="1" type="ORF">EHQ76_03425</name>
</gene>
<proteinExistence type="predicted"/>
<dbReference type="AlphaFoldDB" id="A0A5F2BRE3"/>